<protein>
    <submittedName>
        <fullName evidence="1">Uncharacterized protein</fullName>
    </submittedName>
</protein>
<keyword evidence="2" id="KW-1185">Reference proteome</keyword>
<dbReference type="AlphaFoldDB" id="A0A4Y2Q8T8"/>
<gene>
    <name evidence="1" type="ORF">AVEN_180488_1</name>
</gene>
<sequence length="85" mass="9506">MKLGEKACLKFCMDNGLLAKWYEYPVCGERMKLVDSDGTKVGKVWSCRKRGVNAHQIESCAKGFLVSGQPFEFGCDSVFDIYVGE</sequence>
<name>A0A4Y2Q8T8_ARAVE</name>
<dbReference type="OrthoDB" id="6469828at2759"/>
<evidence type="ECO:0000313" key="2">
    <source>
        <dbReference type="Proteomes" id="UP000499080"/>
    </source>
</evidence>
<proteinExistence type="predicted"/>
<evidence type="ECO:0000313" key="1">
    <source>
        <dbReference type="EMBL" id="GBN59884.1"/>
    </source>
</evidence>
<accession>A0A4Y2Q8T8</accession>
<dbReference type="EMBL" id="BGPR01013266">
    <property type="protein sequence ID" value="GBN59884.1"/>
    <property type="molecule type" value="Genomic_DNA"/>
</dbReference>
<dbReference type="Proteomes" id="UP000499080">
    <property type="component" value="Unassembled WGS sequence"/>
</dbReference>
<organism evidence="1 2">
    <name type="scientific">Araneus ventricosus</name>
    <name type="common">Orbweaver spider</name>
    <name type="synonym">Epeira ventricosa</name>
    <dbReference type="NCBI Taxonomy" id="182803"/>
    <lineage>
        <taxon>Eukaryota</taxon>
        <taxon>Metazoa</taxon>
        <taxon>Ecdysozoa</taxon>
        <taxon>Arthropoda</taxon>
        <taxon>Chelicerata</taxon>
        <taxon>Arachnida</taxon>
        <taxon>Araneae</taxon>
        <taxon>Araneomorphae</taxon>
        <taxon>Entelegynae</taxon>
        <taxon>Araneoidea</taxon>
        <taxon>Araneidae</taxon>
        <taxon>Araneus</taxon>
    </lineage>
</organism>
<reference evidence="1 2" key="1">
    <citation type="journal article" date="2019" name="Sci. Rep.">
        <title>Orb-weaving spider Araneus ventricosus genome elucidates the spidroin gene catalogue.</title>
        <authorList>
            <person name="Kono N."/>
            <person name="Nakamura H."/>
            <person name="Ohtoshi R."/>
            <person name="Moran D.A.P."/>
            <person name="Shinohara A."/>
            <person name="Yoshida Y."/>
            <person name="Fujiwara M."/>
            <person name="Mori M."/>
            <person name="Tomita M."/>
            <person name="Arakawa K."/>
        </authorList>
    </citation>
    <scope>NUCLEOTIDE SEQUENCE [LARGE SCALE GENOMIC DNA]</scope>
</reference>
<comment type="caution">
    <text evidence="1">The sequence shown here is derived from an EMBL/GenBank/DDBJ whole genome shotgun (WGS) entry which is preliminary data.</text>
</comment>